<reference evidence="1 2" key="1">
    <citation type="submission" date="2019-08" db="EMBL/GenBank/DDBJ databases">
        <authorList>
            <person name="Liang Q."/>
        </authorList>
    </citation>
    <scope>NUCLEOTIDE SEQUENCE [LARGE SCALE GENOMIC DNA]</scope>
    <source>
        <strain evidence="1 2">V1718</strain>
    </source>
</reference>
<protein>
    <recommendedName>
        <fullName evidence="3">DUF4878 domain-containing protein</fullName>
    </recommendedName>
</protein>
<sequence length="138" mass="15318">MKQLLISLILSGALVGCASEDPWSDPGPKGAFEAYLMDMFRGDVDLAYQRILPEDRAVLAKALEGLDLPEEEALQEHEALVVAGADTPYDVRKIEHDPIDAEPKAGQSIVMKLEYHDGRNGEVVMVWQDGRWFVDLPL</sequence>
<accession>A0A5B8XLK1</accession>
<proteinExistence type="predicted"/>
<gene>
    <name evidence="1" type="ORF">FRD01_01740</name>
</gene>
<name>A0A5B8XLK1_9DELT</name>
<organism evidence="1 2">
    <name type="scientific">Microvenator marinus</name>
    <dbReference type="NCBI Taxonomy" id="2600177"/>
    <lineage>
        <taxon>Bacteria</taxon>
        <taxon>Deltaproteobacteria</taxon>
        <taxon>Bradymonadales</taxon>
        <taxon>Microvenatoraceae</taxon>
        <taxon>Microvenator</taxon>
    </lineage>
</organism>
<dbReference type="KEGG" id="bbae:FRD01_01740"/>
<evidence type="ECO:0000313" key="2">
    <source>
        <dbReference type="Proteomes" id="UP000321595"/>
    </source>
</evidence>
<dbReference type="OrthoDB" id="5513483at2"/>
<evidence type="ECO:0000313" key="1">
    <source>
        <dbReference type="EMBL" id="QED26001.1"/>
    </source>
</evidence>
<dbReference type="EMBL" id="CP042467">
    <property type="protein sequence ID" value="QED26001.1"/>
    <property type="molecule type" value="Genomic_DNA"/>
</dbReference>
<dbReference type="Proteomes" id="UP000321595">
    <property type="component" value="Chromosome"/>
</dbReference>
<dbReference type="RefSeq" id="WP_146957064.1">
    <property type="nucleotide sequence ID" value="NZ_CP042467.1"/>
</dbReference>
<keyword evidence="2" id="KW-1185">Reference proteome</keyword>
<dbReference type="PROSITE" id="PS51257">
    <property type="entry name" value="PROKAR_LIPOPROTEIN"/>
    <property type="match status" value="1"/>
</dbReference>
<evidence type="ECO:0008006" key="3">
    <source>
        <dbReference type="Google" id="ProtNLM"/>
    </source>
</evidence>
<dbReference type="AlphaFoldDB" id="A0A5B8XLK1"/>